<keyword evidence="2" id="KW-1185">Reference proteome</keyword>
<organism evidence="1 2">
    <name type="scientific">Pisolithus tinctorius Marx 270</name>
    <dbReference type="NCBI Taxonomy" id="870435"/>
    <lineage>
        <taxon>Eukaryota</taxon>
        <taxon>Fungi</taxon>
        <taxon>Dikarya</taxon>
        <taxon>Basidiomycota</taxon>
        <taxon>Agaricomycotina</taxon>
        <taxon>Agaricomycetes</taxon>
        <taxon>Agaricomycetidae</taxon>
        <taxon>Boletales</taxon>
        <taxon>Sclerodermatineae</taxon>
        <taxon>Pisolithaceae</taxon>
        <taxon>Pisolithus</taxon>
    </lineage>
</organism>
<dbReference type="STRING" id="870435.A0A0C3PLY6"/>
<name>A0A0C3PLY6_PISTI</name>
<dbReference type="HOGENOM" id="CLU_159474_0_0_1"/>
<dbReference type="OrthoDB" id="3341310at2759"/>
<reference evidence="1 2" key="1">
    <citation type="submission" date="2014-04" db="EMBL/GenBank/DDBJ databases">
        <authorList>
            <consortium name="DOE Joint Genome Institute"/>
            <person name="Kuo A."/>
            <person name="Kohler A."/>
            <person name="Costa M.D."/>
            <person name="Nagy L.G."/>
            <person name="Floudas D."/>
            <person name="Copeland A."/>
            <person name="Barry K.W."/>
            <person name="Cichocki N."/>
            <person name="Veneault-Fourrey C."/>
            <person name="LaButti K."/>
            <person name="Lindquist E.A."/>
            <person name="Lipzen A."/>
            <person name="Lundell T."/>
            <person name="Morin E."/>
            <person name="Murat C."/>
            <person name="Sun H."/>
            <person name="Tunlid A."/>
            <person name="Henrissat B."/>
            <person name="Grigoriev I.V."/>
            <person name="Hibbett D.S."/>
            <person name="Martin F."/>
            <person name="Nordberg H.P."/>
            <person name="Cantor M.N."/>
            <person name="Hua S.X."/>
        </authorList>
    </citation>
    <scope>NUCLEOTIDE SEQUENCE [LARGE SCALE GENOMIC DNA]</scope>
    <source>
        <strain evidence="1 2">Marx 270</strain>
    </source>
</reference>
<proteinExistence type="predicted"/>
<dbReference type="InParanoid" id="A0A0C3PLY6"/>
<evidence type="ECO:0008006" key="3">
    <source>
        <dbReference type="Google" id="ProtNLM"/>
    </source>
</evidence>
<sequence length="130" mass="14671">MSTVPAFKARRLTSSTFLITEWDDIYDEHPFIYAKVVPSAQTMLILDTGCGGASNNPCIGVKSLREFLETVAVEENERAPLNPGGQLAYIVVQSHCHYDHIRRCLENVLSDDADKNLYAQWGWKRLLRTA</sequence>
<evidence type="ECO:0000313" key="1">
    <source>
        <dbReference type="EMBL" id="KIO09304.1"/>
    </source>
</evidence>
<evidence type="ECO:0000313" key="2">
    <source>
        <dbReference type="Proteomes" id="UP000054217"/>
    </source>
</evidence>
<dbReference type="AlphaFoldDB" id="A0A0C3PLY6"/>
<dbReference type="Proteomes" id="UP000054217">
    <property type="component" value="Unassembled WGS sequence"/>
</dbReference>
<reference evidence="2" key="2">
    <citation type="submission" date="2015-01" db="EMBL/GenBank/DDBJ databases">
        <title>Evolutionary Origins and Diversification of the Mycorrhizal Mutualists.</title>
        <authorList>
            <consortium name="DOE Joint Genome Institute"/>
            <consortium name="Mycorrhizal Genomics Consortium"/>
            <person name="Kohler A."/>
            <person name="Kuo A."/>
            <person name="Nagy L.G."/>
            <person name="Floudas D."/>
            <person name="Copeland A."/>
            <person name="Barry K.W."/>
            <person name="Cichocki N."/>
            <person name="Veneault-Fourrey C."/>
            <person name="LaButti K."/>
            <person name="Lindquist E.A."/>
            <person name="Lipzen A."/>
            <person name="Lundell T."/>
            <person name="Morin E."/>
            <person name="Murat C."/>
            <person name="Riley R."/>
            <person name="Ohm R."/>
            <person name="Sun H."/>
            <person name="Tunlid A."/>
            <person name="Henrissat B."/>
            <person name="Grigoriev I.V."/>
            <person name="Hibbett D.S."/>
            <person name="Martin F."/>
        </authorList>
    </citation>
    <scope>NUCLEOTIDE SEQUENCE [LARGE SCALE GENOMIC DNA]</scope>
    <source>
        <strain evidence="2">Marx 270</strain>
    </source>
</reference>
<protein>
    <recommendedName>
        <fullName evidence="3">Metallo-beta-lactamase domain-containing protein</fullName>
    </recommendedName>
</protein>
<dbReference type="EMBL" id="KN831955">
    <property type="protein sequence ID" value="KIO09304.1"/>
    <property type="molecule type" value="Genomic_DNA"/>
</dbReference>
<gene>
    <name evidence="1" type="ORF">M404DRAFT_996897</name>
</gene>
<accession>A0A0C3PLY6</accession>